<evidence type="ECO:0000259" key="11">
    <source>
        <dbReference type="PROSITE" id="PS50011"/>
    </source>
</evidence>
<dbReference type="InterPro" id="IPR000719">
    <property type="entry name" value="Prot_kinase_dom"/>
</dbReference>
<comment type="catalytic activity">
    <reaction evidence="8">
        <text>L-seryl-[protein] + ATP = O-phospho-L-seryl-[protein] + ADP + H(+)</text>
        <dbReference type="Rhea" id="RHEA:17989"/>
        <dbReference type="Rhea" id="RHEA-COMP:9863"/>
        <dbReference type="Rhea" id="RHEA-COMP:11604"/>
        <dbReference type="ChEBI" id="CHEBI:15378"/>
        <dbReference type="ChEBI" id="CHEBI:29999"/>
        <dbReference type="ChEBI" id="CHEBI:30616"/>
        <dbReference type="ChEBI" id="CHEBI:83421"/>
        <dbReference type="ChEBI" id="CHEBI:456216"/>
        <dbReference type="EC" id="2.7.11.1"/>
    </reaction>
</comment>
<feature type="region of interest" description="Disordered" evidence="10">
    <location>
        <begin position="386"/>
        <end position="405"/>
    </location>
</feature>
<dbReference type="PROSITE" id="PS50011">
    <property type="entry name" value="PROTEIN_KINASE_DOM"/>
    <property type="match status" value="1"/>
</dbReference>
<dbReference type="InterPro" id="IPR017441">
    <property type="entry name" value="Protein_kinase_ATP_BS"/>
</dbReference>
<dbReference type="InterPro" id="IPR016024">
    <property type="entry name" value="ARM-type_fold"/>
</dbReference>
<gene>
    <name evidence="12" type="ORF">K490DRAFT_1858</name>
</gene>
<dbReference type="Gene3D" id="1.25.10.10">
    <property type="entry name" value="Leucine-rich Repeat Variant"/>
    <property type="match status" value="3"/>
</dbReference>
<dbReference type="PROSITE" id="PS00107">
    <property type="entry name" value="PROTEIN_KINASE_ATP"/>
    <property type="match status" value="1"/>
</dbReference>
<evidence type="ECO:0000256" key="2">
    <source>
        <dbReference type="ARBA" id="ARBA00022527"/>
    </source>
</evidence>
<keyword evidence="6 9" id="KW-0067">ATP-binding</keyword>
<dbReference type="EMBL" id="ML978726">
    <property type="protein sequence ID" value="KAF2086106.1"/>
    <property type="molecule type" value="Genomic_DNA"/>
</dbReference>
<dbReference type="InterPro" id="IPR008271">
    <property type="entry name" value="Ser/Thr_kinase_AS"/>
</dbReference>
<evidence type="ECO:0000313" key="12">
    <source>
        <dbReference type="EMBL" id="KAF2086106.1"/>
    </source>
</evidence>
<sequence>QLGDCLGRGAFGSVYRALHWNSGGTVAVKKVKLADLPKNELRVIMLEIDLLKNLHHPNIVKYHGYERTDDNLFIILEYCENGSLHSICKNFGKFPENLVAIYMSQVLHGLLYLHEQGVIHRDIKGANILTTKEGLVKLADFGVATKTAGLSESSVVGTPYWMAPEVIELSGATTASDIWSLGCTVIELLEGKPPYHKLQPMPALFRIVNDDHPPLPEAASPAVRDFLMQCFQKDPNLRVSARKLLRHPWIVNARRADPIAPTKPTKYDEAVKSVQEWNEALKSPNNASMRRASRPMSSSPTPVRKEQPPQMAVVPGPKSQLSISKSRPAILEPNEDDEDDNWDDDFASSISPSALQLPHLRPHDNFAGKLSSERLKAYATSFDSVSEESNSDDFFDGGTTKSPTTYEHYDDIETIRPSSYPKKDSENGKHCLPNTSQRQPSQPRTQILRGGQKSVVVPALKRVASFTRPSAAFRENPVEDYSDLVAADDAAFEKKLQVLKERNMEYSPRLFHPSDLTNLPRSAQAGRKSGSLRRFPSGSEDENHTSMKRSKSEVEIQKYAEAEEEDFSDVFGNDNAVAVLKKTQSDSGSERGTLKMVSSKLSGSWLGDDEDEEDPFAQLDDGFDEMDQEQNVARDRYAKLCKHVQDLVADLKCHEPEDVLLEVSEDLLDILLEWPDIKNVIISSHGMLPILEILDLVPRREIILNLLKIVNIIIFENVEIQENLCFVSGIVTITQFAHKKFPVEIRQEAAAFVRQMYQTSTLTLQMFISCGGLNVLVEFLEEDIDDERDFVLIGVNGVWSVFDLQGPTPKNDFCRILSRSSVLYPLSLVLSRVLNEEGEVAELIQERIVGIFMLFSQAETHVKETVADRMVLKRVLKDLQRMHSHNQITMLKFIKNLSMLNTTHEALQNSNAIEVLTDLLGASMKLPHSQFRDISNQVLNIMYNLCRLSKPRQEDAALNGLIPILQTIVRTELPMKEFALPILCDMAHSGKVGRQILWQNKGLHFYISLLGDKYWQVTALDAIFVWLQEETARVELALISGPFHTAIINCFTNPDASADAFEKLLEPLQKLLRISPPVAALLAHPDLFTRTAQKLHTKKPVVRLNLLRIIRSICDATEEQGGGAPLIQAYGLFDAIKKLSNCDPAILVRQVASELIKACEGHTTLLS</sequence>
<feature type="compositionally biased region" description="Acidic residues" evidence="10">
    <location>
        <begin position="386"/>
        <end position="395"/>
    </location>
</feature>
<evidence type="ECO:0000256" key="8">
    <source>
        <dbReference type="ARBA" id="ARBA00048679"/>
    </source>
</evidence>
<accession>A0A9P4HUZ5</accession>
<dbReference type="InterPro" id="IPR053235">
    <property type="entry name" value="Ser_Thr_kinase"/>
</dbReference>
<comment type="caution">
    <text evidence="12">The sequence shown here is derived from an EMBL/GenBank/DDBJ whole genome shotgun (WGS) entry which is preliminary data.</text>
</comment>
<feature type="region of interest" description="Disordered" evidence="10">
    <location>
        <begin position="279"/>
        <end position="361"/>
    </location>
</feature>
<evidence type="ECO:0000256" key="4">
    <source>
        <dbReference type="ARBA" id="ARBA00022741"/>
    </source>
</evidence>
<dbReference type="Pfam" id="PF00069">
    <property type="entry name" value="Pkinase"/>
    <property type="match status" value="1"/>
</dbReference>
<dbReference type="GO" id="GO:0005737">
    <property type="term" value="C:cytoplasm"/>
    <property type="evidence" value="ECO:0007669"/>
    <property type="project" value="TreeGrafter"/>
</dbReference>
<evidence type="ECO:0000256" key="10">
    <source>
        <dbReference type="SAM" id="MobiDB-lite"/>
    </source>
</evidence>
<keyword evidence="4 9" id="KW-0547">Nucleotide-binding</keyword>
<feature type="non-terminal residue" evidence="12">
    <location>
        <position position="1167"/>
    </location>
</feature>
<dbReference type="Proteomes" id="UP000799776">
    <property type="component" value="Unassembled WGS sequence"/>
</dbReference>
<dbReference type="CDD" id="cd06627">
    <property type="entry name" value="STKc_Cdc7_like"/>
    <property type="match status" value="1"/>
</dbReference>
<feature type="binding site" evidence="9">
    <location>
        <position position="30"/>
    </location>
    <ligand>
        <name>ATP</name>
        <dbReference type="ChEBI" id="CHEBI:30616"/>
    </ligand>
</feature>
<name>A0A9P4HUZ5_9PEZI</name>
<dbReference type="EC" id="2.7.11.1" evidence="1"/>
<reference evidence="12" key="1">
    <citation type="journal article" date="2020" name="Stud. Mycol.">
        <title>101 Dothideomycetes genomes: a test case for predicting lifestyles and emergence of pathogens.</title>
        <authorList>
            <person name="Haridas S."/>
            <person name="Albert R."/>
            <person name="Binder M."/>
            <person name="Bloem J."/>
            <person name="Labutti K."/>
            <person name="Salamov A."/>
            <person name="Andreopoulos B."/>
            <person name="Baker S."/>
            <person name="Barry K."/>
            <person name="Bills G."/>
            <person name="Bluhm B."/>
            <person name="Cannon C."/>
            <person name="Castanera R."/>
            <person name="Culley D."/>
            <person name="Daum C."/>
            <person name="Ezra D."/>
            <person name="Gonzalez J."/>
            <person name="Henrissat B."/>
            <person name="Kuo A."/>
            <person name="Liang C."/>
            <person name="Lipzen A."/>
            <person name="Lutzoni F."/>
            <person name="Magnuson J."/>
            <person name="Mondo S."/>
            <person name="Nolan M."/>
            <person name="Ohm R."/>
            <person name="Pangilinan J."/>
            <person name="Park H.-J."/>
            <person name="Ramirez L."/>
            <person name="Alfaro M."/>
            <person name="Sun H."/>
            <person name="Tritt A."/>
            <person name="Yoshinaga Y."/>
            <person name="Zwiers L.-H."/>
            <person name="Turgeon B."/>
            <person name="Goodwin S."/>
            <person name="Spatafora J."/>
            <person name="Crous P."/>
            <person name="Grigoriev I."/>
        </authorList>
    </citation>
    <scope>NUCLEOTIDE SEQUENCE</scope>
    <source>
        <strain evidence="12">CBS 121410</strain>
    </source>
</reference>
<dbReference type="InterPro" id="IPR011989">
    <property type="entry name" value="ARM-like"/>
</dbReference>
<evidence type="ECO:0000256" key="7">
    <source>
        <dbReference type="ARBA" id="ARBA00047899"/>
    </source>
</evidence>
<keyword evidence="5" id="KW-0418">Kinase</keyword>
<dbReference type="OrthoDB" id="8693905at2759"/>
<comment type="catalytic activity">
    <reaction evidence="7">
        <text>L-threonyl-[protein] + ATP = O-phospho-L-threonyl-[protein] + ADP + H(+)</text>
        <dbReference type="Rhea" id="RHEA:46608"/>
        <dbReference type="Rhea" id="RHEA-COMP:11060"/>
        <dbReference type="Rhea" id="RHEA-COMP:11605"/>
        <dbReference type="ChEBI" id="CHEBI:15378"/>
        <dbReference type="ChEBI" id="CHEBI:30013"/>
        <dbReference type="ChEBI" id="CHEBI:30616"/>
        <dbReference type="ChEBI" id="CHEBI:61977"/>
        <dbReference type="ChEBI" id="CHEBI:456216"/>
        <dbReference type="EC" id="2.7.11.1"/>
    </reaction>
</comment>
<dbReference type="Gene3D" id="1.10.510.10">
    <property type="entry name" value="Transferase(Phosphotransferase) domain 1"/>
    <property type="match status" value="1"/>
</dbReference>
<dbReference type="PANTHER" id="PTHR24361:SF433">
    <property type="entry name" value="PROTEIN KINASE DOMAIN-CONTAINING PROTEIN"/>
    <property type="match status" value="1"/>
</dbReference>
<dbReference type="SMART" id="SM00220">
    <property type="entry name" value="S_TKc"/>
    <property type="match status" value="1"/>
</dbReference>
<dbReference type="PANTHER" id="PTHR24361">
    <property type="entry name" value="MITOGEN-ACTIVATED KINASE KINASE KINASE"/>
    <property type="match status" value="1"/>
</dbReference>
<dbReference type="FunFam" id="1.10.510.10:FF:000246">
    <property type="entry name" value="Putative Serine-threonine kinase SepH"/>
    <property type="match status" value="1"/>
</dbReference>
<dbReference type="GO" id="GO:0005524">
    <property type="term" value="F:ATP binding"/>
    <property type="evidence" value="ECO:0007669"/>
    <property type="project" value="UniProtKB-UniRule"/>
</dbReference>
<keyword evidence="3" id="KW-0808">Transferase</keyword>
<feature type="compositionally biased region" description="Polar residues" evidence="10">
    <location>
        <begin position="433"/>
        <end position="445"/>
    </location>
</feature>
<feature type="region of interest" description="Disordered" evidence="10">
    <location>
        <begin position="417"/>
        <end position="450"/>
    </location>
</feature>
<dbReference type="SUPFAM" id="SSF56112">
    <property type="entry name" value="Protein kinase-like (PK-like)"/>
    <property type="match status" value="1"/>
</dbReference>
<evidence type="ECO:0000256" key="3">
    <source>
        <dbReference type="ARBA" id="ARBA00022679"/>
    </source>
</evidence>
<feature type="compositionally biased region" description="Basic and acidic residues" evidence="10">
    <location>
        <begin position="541"/>
        <end position="555"/>
    </location>
</feature>
<dbReference type="GO" id="GO:0004674">
    <property type="term" value="F:protein serine/threonine kinase activity"/>
    <property type="evidence" value="ECO:0007669"/>
    <property type="project" value="UniProtKB-KW"/>
</dbReference>
<dbReference type="SUPFAM" id="SSF48371">
    <property type="entry name" value="ARM repeat"/>
    <property type="match status" value="1"/>
</dbReference>
<evidence type="ECO:0000256" key="5">
    <source>
        <dbReference type="ARBA" id="ARBA00022777"/>
    </source>
</evidence>
<feature type="compositionally biased region" description="Acidic residues" evidence="10">
    <location>
        <begin position="333"/>
        <end position="346"/>
    </location>
</feature>
<organism evidence="12 13">
    <name type="scientific">Saccharata proteae CBS 121410</name>
    <dbReference type="NCBI Taxonomy" id="1314787"/>
    <lineage>
        <taxon>Eukaryota</taxon>
        <taxon>Fungi</taxon>
        <taxon>Dikarya</taxon>
        <taxon>Ascomycota</taxon>
        <taxon>Pezizomycotina</taxon>
        <taxon>Dothideomycetes</taxon>
        <taxon>Dothideomycetes incertae sedis</taxon>
        <taxon>Botryosphaeriales</taxon>
        <taxon>Saccharataceae</taxon>
        <taxon>Saccharata</taxon>
    </lineage>
</organism>
<dbReference type="AlphaFoldDB" id="A0A9P4HUZ5"/>
<feature type="non-terminal residue" evidence="12">
    <location>
        <position position="1"/>
    </location>
</feature>
<feature type="region of interest" description="Disordered" evidence="10">
    <location>
        <begin position="510"/>
        <end position="555"/>
    </location>
</feature>
<proteinExistence type="predicted"/>
<protein>
    <recommendedName>
        <fullName evidence="1">non-specific serine/threonine protein kinase</fullName>
        <ecNumber evidence="1">2.7.11.1</ecNumber>
    </recommendedName>
</protein>
<feature type="domain" description="Protein kinase" evidence="11">
    <location>
        <begin position="1"/>
        <end position="250"/>
    </location>
</feature>
<evidence type="ECO:0000256" key="1">
    <source>
        <dbReference type="ARBA" id="ARBA00012513"/>
    </source>
</evidence>
<keyword evidence="2" id="KW-0723">Serine/threonine-protein kinase</keyword>
<evidence type="ECO:0000256" key="9">
    <source>
        <dbReference type="PROSITE-ProRule" id="PRU10141"/>
    </source>
</evidence>
<dbReference type="PROSITE" id="PS00108">
    <property type="entry name" value="PROTEIN_KINASE_ST"/>
    <property type="match status" value="1"/>
</dbReference>
<evidence type="ECO:0000313" key="13">
    <source>
        <dbReference type="Proteomes" id="UP000799776"/>
    </source>
</evidence>
<feature type="compositionally biased region" description="Low complexity" evidence="10">
    <location>
        <begin position="287"/>
        <end position="300"/>
    </location>
</feature>
<dbReference type="InterPro" id="IPR011009">
    <property type="entry name" value="Kinase-like_dom_sf"/>
</dbReference>
<keyword evidence="13" id="KW-1185">Reference proteome</keyword>
<evidence type="ECO:0000256" key="6">
    <source>
        <dbReference type="ARBA" id="ARBA00022840"/>
    </source>
</evidence>